<evidence type="ECO:0000313" key="1">
    <source>
        <dbReference type="EMBL" id="TNN70271.1"/>
    </source>
</evidence>
<accession>A0A4Z2HXH7</accession>
<keyword evidence="2" id="KW-1185">Reference proteome</keyword>
<dbReference type="AlphaFoldDB" id="A0A4Z2HXH7"/>
<dbReference type="Proteomes" id="UP000314294">
    <property type="component" value="Unassembled WGS sequence"/>
</dbReference>
<organism evidence="1 2">
    <name type="scientific">Liparis tanakae</name>
    <name type="common">Tanaka's snailfish</name>
    <dbReference type="NCBI Taxonomy" id="230148"/>
    <lineage>
        <taxon>Eukaryota</taxon>
        <taxon>Metazoa</taxon>
        <taxon>Chordata</taxon>
        <taxon>Craniata</taxon>
        <taxon>Vertebrata</taxon>
        <taxon>Euteleostomi</taxon>
        <taxon>Actinopterygii</taxon>
        <taxon>Neopterygii</taxon>
        <taxon>Teleostei</taxon>
        <taxon>Neoteleostei</taxon>
        <taxon>Acanthomorphata</taxon>
        <taxon>Eupercaria</taxon>
        <taxon>Perciformes</taxon>
        <taxon>Cottioidei</taxon>
        <taxon>Cottales</taxon>
        <taxon>Liparidae</taxon>
        <taxon>Liparis</taxon>
    </lineage>
</organism>
<dbReference type="EMBL" id="SRLO01000165">
    <property type="protein sequence ID" value="TNN70271.1"/>
    <property type="molecule type" value="Genomic_DNA"/>
</dbReference>
<gene>
    <name evidence="1" type="ORF">EYF80_019485</name>
</gene>
<protein>
    <submittedName>
        <fullName evidence="1">Uncharacterized protein</fullName>
    </submittedName>
</protein>
<proteinExistence type="predicted"/>
<reference evidence="1 2" key="1">
    <citation type="submission" date="2019-03" db="EMBL/GenBank/DDBJ databases">
        <title>First draft genome of Liparis tanakae, snailfish: a comprehensive survey of snailfish specific genes.</title>
        <authorList>
            <person name="Kim W."/>
            <person name="Song I."/>
            <person name="Jeong J.-H."/>
            <person name="Kim D."/>
            <person name="Kim S."/>
            <person name="Ryu S."/>
            <person name="Song J.Y."/>
            <person name="Lee S.K."/>
        </authorList>
    </citation>
    <scope>NUCLEOTIDE SEQUENCE [LARGE SCALE GENOMIC DNA]</scope>
    <source>
        <tissue evidence="1">Muscle</tissue>
    </source>
</reference>
<sequence length="91" mass="9522">MERNAAASVCYCSCVGASGQSEMGKDDLTTPLQNQQEGVDGVIDEQEMARLREGSLDVEPTDPVQTGPVHLVGADVDEALRLVSGLMGGSQ</sequence>
<evidence type="ECO:0000313" key="2">
    <source>
        <dbReference type="Proteomes" id="UP000314294"/>
    </source>
</evidence>
<comment type="caution">
    <text evidence="1">The sequence shown here is derived from an EMBL/GenBank/DDBJ whole genome shotgun (WGS) entry which is preliminary data.</text>
</comment>
<name>A0A4Z2HXH7_9TELE</name>